<proteinExistence type="inferred from homology"/>
<accession>A0AAV7GEI9</accession>
<evidence type="ECO:0000313" key="7">
    <source>
        <dbReference type="Proteomes" id="UP000775213"/>
    </source>
</evidence>
<evidence type="ECO:0000259" key="5">
    <source>
        <dbReference type="Pfam" id="PF02797"/>
    </source>
</evidence>
<feature type="domain" description="Chalcone/stilbene synthase C-terminal" evidence="5">
    <location>
        <begin position="237"/>
        <end position="387"/>
    </location>
</feature>
<evidence type="ECO:0000259" key="4">
    <source>
        <dbReference type="Pfam" id="PF00195"/>
    </source>
</evidence>
<feature type="domain" description="Chalcone/stilbene synthase N-terminal" evidence="4">
    <location>
        <begin position="3"/>
        <end position="225"/>
    </location>
</feature>
<dbReference type="Proteomes" id="UP000775213">
    <property type="component" value="Unassembled WGS sequence"/>
</dbReference>
<keyword evidence="3" id="KW-0808">Transferase</keyword>
<dbReference type="Gene3D" id="3.40.47.10">
    <property type="match status" value="2"/>
</dbReference>
<dbReference type="InterPro" id="IPR012328">
    <property type="entry name" value="Chalcone/stilbene_synt_C"/>
</dbReference>
<comment type="similarity">
    <text evidence="1 3">Belongs to the thiolase-like superfamily. Chalcone/stilbene synthases family.</text>
</comment>
<reference evidence="6 7" key="1">
    <citation type="journal article" date="2021" name="Hortic Res">
        <title>Chromosome-scale assembly of the Dendrobium chrysotoxum genome enhances the understanding of orchid evolution.</title>
        <authorList>
            <person name="Zhang Y."/>
            <person name="Zhang G.Q."/>
            <person name="Zhang D."/>
            <person name="Liu X.D."/>
            <person name="Xu X.Y."/>
            <person name="Sun W.H."/>
            <person name="Yu X."/>
            <person name="Zhu X."/>
            <person name="Wang Z.W."/>
            <person name="Zhao X."/>
            <person name="Zhong W.Y."/>
            <person name="Chen H."/>
            <person name="Yin W.L."/>
            <person name="Huang T."/>
            <person name="Niu S.C."/>
            <person name="Liu Z.J."/>
        </authorList>
    </citation>
    <scope>NUCLEOTIDE SEQUENCE [LARGE SCALE GENOMIC DNA]</scope>
    <source>
        <strain evidence="6">Lindl</strain>
    </source>
</reference>
<organism evidence="6 7">
    <name type="scientific">Dendrobium chrysotoxum</name>
    <name type="common">Orchid</name>
    <dbReference type="NCBI Taxonomy" id="161865"/>
    <lineage>
        <taxon>Eukaryota</taxon>
        <taxon>Viridiplantae</taxon>
        <taxon>Streptophyta</taxon>
        <taxon>Embryophyta</taxon>
        <taxon>Tracheophyta</taxon>
        <taxon>Spermatophyta</taxon>
        <taxon>Magnoliopsida</taxon>
        <taxon>Liliopsida</taxon>
        <taxon>Asparagales</taxon>
        <taxon>Orchidaceae</taxon>
        <taxon>Epidendroideae</taxon>
        <taxon>Malaxideae</taxon>
        <taxon>Dendrobiinae</taxon>
        <taxon>Dendrobium</taxon>
    </lineage>
</organism>
<evidence type="ECO:0000256" key="3">
    <source>
        <dbReference type="RuleBase" id="RU003633"/>
    </source>
</evidence>
<dbReference type="PANTHER" id="PTHR11877">
    <property type="entry name" value="HYDROXYMETHYLGLUTARYL-COA SYNTHASE"/>
    <property type="match status" value="1"/>
</dbReference>
<gene>
    <name evidence="6" type="ORF">IEQ34_016023</name>
</gene>
<dbReference type="InterPro" id="IPR016039">
    <property type="entry name" value="Thiolase-like"/>
</dbReference>
<dbReference type="InterPro" id="IPR018088">
    <property type="entry name" value="Chalcone/stilbene_synthase_AS"/>
</dbReference>
<feature type="active site" description="Acyl-thioester intermediate" evidence="2">
    <location>
        <position position="161"/>
    </location>
</feature>
<dbReference type="GO" id="GO:0016747">
    <property type="term" value="F:acyltransferase activity, transferring groups other than amino-acyl groups"/>
    <property type="evidence" value="ECO:0007669"/>
    <property type="project" value="InterPro"/>
</dbReference>
<dbReference type="Pfam" id="PF00195">
    <property type="entry name" value="Chal_sti_synt_N"/>
    <property type="match status" value="1"/>
</dbReference>
<dbReference type="PROSITE" id="PS00441">
    <property type="entry name" value="CHALCONE_SYNTH"/>
    <property type="match status" value="1"/>
</dbReference>
<sequence>MKSIRKVTRSNGFANILAIGTANPPHAVEQSIFPDFYFRVTNANHLVDLKNKFQRICEKTAIRKRHFVWDEELLKKNQCLRTAMAPSLAVRQKIAAVEVPKLGMEAAVRAIDEWGQPKSRITHLIFCTTSGANLPSADVILIRLLGLNPSVKRVMLHQQGCFAGGTVLRIAKDLAENHKGARVLIVCAETTVVVVRAPSLKRQDDLIIQALFADGASALIVGADPEESGNEKPIFSIISATQVLLPNSEGAIRSGLVERGVIATIHKDLPILVSQSIEKCLQEALNFNPLDVFDWNSIFWVAHPGGRAILDQLEERLRLRPEKLRASRHVLAEYGNMAGVSVHFILDEVRKRSVKEGKMSTGEGFEWGVLLGLGPGITVETVLLRSAPLVS</sequence>
<keyword evidence="3" id="KW-0012">Acyltransferase</keyword>
<keyword evidence="7" id="KW-1185">Reference proteome</keyword>
<evidence type="ECO:0000256" key="1">
    <source>
        <dbReference type="ARBA" id="ARBA00005531"/>
    </source>
</evidence>
<dbReference type="FunFam" id="3.40.47.10:FF:000014">
    <property type="entry name" value="Chalcone synthase 1"/>
    <property type="match status" value="1"/>
</dbReference>
<dbReference type="CDD" id="cd00831">
    <property type="entry name" value="CHS_like"/>
    <property type="match status" value="1"/>
</dbReference>
<evidence type="ECO:0000256" key="2">
    <source>
        <dbReference type="PIRSR" id="PIRSR000451-1"/>
    </source>
</evidence>
<dbReference type="FunFam" id="3.40.47.10:FF:000025">
    <property type="entry name" value="Chalcone synthase 2"/>
    <property type="match status" value="1"/>
</dbReference>
<dbReference type="InterPro" id="IPR001099">
    <property type="entry name" value="Chalcone/stilbene_synt_N"/>
</dbReference>
<dbReference type="EMBL" id="JAGFBR010000015">
    <property type="protein sequence ID" value="KAH0454099.1"/>
    <property type="molecule type" value="Genomic_DNA"/>
</dbReference>
<dbReference type="GO" id="GO:0009813">
    <property type="term" value="P:flavonoid biosynthetic process"/>
    <property type="evidence" value="ECO:0007669"/>
    <property type="project" value="UniProtKB-ARBA"/>
</dbReference>
<comment type="caution">
    <text evidence="6">The sequence shown here is derived from an EMBL/GenBank/DDBJ whole genome shotgun (WGS) entry which is preliminary data.</text>
</comment>
<name>A0AAV7GEI9_DENCH</name>
<dbReference type="AlphaFoldDB" id="A0AAV7GEI9"/>
<dbReference type="SUPFAM" id="SSF53901">
    <property type="entry name" value="Thiolase-like"/>
    <property type="match status" value="2"/>
</dbReference>
<dbReference type="PIRSF" id="PIRSF000451">
    <property type="entry name" value="PKS_III"/>
    <property type="match status" value="1"/>
</dbReference>
<evidence type="ECO:0008006" key="8">
    <source>
        <dbReference type="Google" id="ProtNLM"/>
    </source>
</evidence>
<dbReference type="InterPro" id="IPR011141">
    <property type="entry name" value="Polyketide_synthase_type-III"/>
</dbReference>
<dbReference type="GO" id="GO:0030639">
    <property type="term" value="P:polyketide biosynthetic process"/>
    <property type="evidence" value="ECO:0007669"/>
    <property type="project" value="TreeGrafter"/>
</dbReference>
<dbReference type="Pfam" id="PF02797">
    <property type="entry name" value="Chal_sti_synt_C"/>
    <property type="match status" value="1"/>
</dbReference>
<dbReference type="PANTHER" id="PTHR11877:SF80">
    <property type="entry name" value="CHALCONE SYNTHASE 1"/>
    <property type="match status" value="1"/>
</dbReference>
<evidence type="ECO:0000313" key="6">
    <source>
        <dbReference type="EMBL" id="KAH0454099.1"/>
    </source>
</evidence>
<protein>
    <recommendedName>
        <fullName evidence="8">Chalcone synthase</fullName>
    </recommendedName>
</protein>